<dbReference type="Proteomes" id="UP001600064">
    <property type="component" value="Unassembled WGS sequence"/>
</dbReference>
<accession>A0ABR4DEB0</accession>
<dbReference type="PANTHER" id="PTHR12149">
    <property type="entry name" value="FRUCTOSAMINE 3 KINASE-RELATED PROTEIN"/>
    <property type="match status" value="1"/>
</dbReference>
<dbReference type="EC" id="2.7.1.172" evidence="1"/>
<dbReference type="GeneID" id="98124576"/>
<evidence type="ECO:0000313" key="4">
    <source>
        <dbReference type="Proteomes" id="UP001600064"/>
    </source>
</evidence>
<dbReference type="Gene3D" id="3.90.1200.10">
    <property type="match status" value="1"/>
</dbReference>
<keyword evidence="4" id="KW-1185">Reference proteome</keyword>
<dbReference type="PANTHER" id="PTHR12149:SF8">
    <property type="entry name" value="PROTEIN-RIBULOSAMINE 3-KINASE"/>
    <property type="match status" value="1"/>
</dbReference>
<evidence type="ECO:0000256" key="2">
    <source>
        <dbReference type="ARBA" id="ARBA00048655"/>
    </source>
</evidence>
<dbReference type="InterPro" id="IPR011009">
    <property type="entry name" value="Kinase-like_dom_sf"/>
</dbReference>
<sequence length="369" mass="42207">MTATNTMPTAFRCNDGHVLPLRTGPNPFETVDPEVKAKLPEGSEVISITPHGSSFCSQTARLETRLPDGTIKDFSLKVAEFESGYSMMRGEFASMSTLYSITPDFVPKPYAWGTYQSNSRFHFFLCDFHNMTEEPPEIESFTTAVARLHKASIPFSPSKFGFDVPTHIGSIPQDNTWCDTWEEFFRRGMARILEREELVHGPDPKLKALSTQLYEKVIPRLLRPLTVLKSIKPVLVHGDLRYGNCRTDNATGKPIMFDACVFWAHNEYDVAAWRVPHYRFGKTYIKAYQEFFPIAEPEEDHDDRNALYSIRFDLHSSIACSSSLRFRQDAMETMEYLVNKYPRGYDGWEEKYKVSRKGKSGDRSLGRGV</sequence>
<protein>
    <recommendedName>
        <fullName evidence="1">protein-ribulosamine 3-kinase</fullName>
        <ecNumber evidence="1">2.7.1.172</ecNumber>
    </recommendedName>
</protein>
<evidence type="ECO:0000256" key="1">
    <source>
        <dbReference type="ARBA" id="ARBA00011961"/>
    </source>
</evidence>
<name>A0ABR4DEB0_9PEZI</name>
<dbReference type="InterPro" id="IPR016477">
    <property type="entry name" value="Fructo-/Ketosamine-3-kinase"/>
</dbReference>
<evidence type="ECO:0000313" key="3">
    <source>
        <dbReference type="EMBL" id="KAL2268696.1"/>
    </source>
</evidence>
<dbReference type="SUPFAM" id="SSF56112">
    <property type="entry name" value="Protein kinase-like (PK-like)"/>
    <property type="match status" value="1"/>
</dbReference>
<dbReference type="RefSeq" id="XP_070867420.1">
    <property type="nucleotide sequence ID" value="XM_071009932.1"/>
</dbReference>
<dbReference type="Pfam" id="PF03881">
    <property type="entry name" value="Fructosamin_kin"/>
    <property type="match status" value="1"/>
</dbReference>
<proteinExistence type="predicted"/>
<dbReference type="EMBL" id="JAZGUE010000003">
    <property type="protein sequence ID" value="KAL2268696.1"/>
    <property type="molecule type" value="Genomic_DNA"/>
</dbReference>
<comment type="caution">
    <text evidence="3">The sequence shown here is derived from an EMBL/GenBank/DDBJ whole genome shotgun (WGS) entry which is preliminary data.</text>
</comment>
<reference evidence="3 4" key="1">
    <citation type="journal article" date="2024" name="Commun. Biol.">
        <title>Comparative genomic analysis of thermophilic fungi reveals convergent evolutionary adaptations and gene losses.</title>
        <authorList>
            <person name="Steindorff A.S."/>
            <person name="Aguilar-Pontes M.V."/>
            <person name="Robinson A.J."/>
            <person name="Andreopoulos B."/>
            <person name="LaButti K."/>
            <person name="Kuo A."/>
            <person name="Mondo S."/>
            <person name="Riley R."/>
            <person name="Otillar R."/>
            <person name="Haridas S."/>
            <person name="Lipzen A."/>
            <person name="Grimwood J."/>
            <person name="Schmutz J."/>
            <person name="Clum A."/>
            <person name="Reid I.D."/>
            <person name="Moisan M.C."/>
            <person name="Butler G."/>
            <person name="Nguyen T.T.M."/>
            <person name="Dewar K."/>
            <person name="Conant G."/>
            <person name="Drula E."/>
            <person name="Henrissat B."/>
            <person name="Hansel C."/>
            <person name="Singer S."/>
            <person name="Hutchinson M.I."/>
            <person name="de Vries R.P."/>
            <person name="Natvig D.O."/>
            <person name="Powell A.J."/>
            <person name="Tsang A."/>
            <person name="Grigoriev I.V."/>
        </authorList>
    </citation>
    <scope>NUCLEOTIDE SEQUENCE [LARGE SCALE GENOMIC DNA]</scope>
    <source>
        <strain evidence="3 4">ATCC 22073</strain>
    </source>
</reference>
<comment type="catalytic activity">
    <reaction evidence="2">
        <text>N(6)-D-ribulosyl-L-lysyl-[protein] + ATP = N(6)-(3-O-phospho-D-ribulosyl)-L-lysyl-[protein] + ADP + H(+)</text>
        <dbReference type="Rhea" id="RHEA:48432"/>
        <dbReference type="Rhea" id="RHEA-COMP:12103"/>
        <dbReference type="Rhea" id="RHEA-COMP:12104"/>
        <dbReference type="ChEBI" id="CHEBI:15378"/>
        <dbReference type="ChEBI" id="CHEBI:30616"/>
        <dbReference type="ChEBI" id="CHEBI:90418"/>
        <dbReference type="ChEBI" id="CHEBI:90420"/>
        <dbReference type="ChEBI" id="CHEBI:456216"/>
        <dbReference type="EC" id="2.7.1.172"/>
    </reaction>
    <physiologicalReaction direction="left-to-right" evidence="2">
        <dbReference type="Rhea" id="RHEA:48433"/>
    </physiologicalReaction>
</comment>
<organism evidence="3 4">
    <name type="scientific">Remersonia thermophila</name>
    <dbReference type="NCBI Taxonomy" id="72144"/>
    <lineage>
        <taxon>Eukaryota</taxon>
        <taxon>Fungi</taxon>
        <taxon>Dikarya</taxon>
        <taxon>Ascomycota</taxon>
        <taxon>Pezizomycotina</taxon>
        <taxon>Sordariomycetes</taxon>
        <taxon>Sordariomycetidae</taxon>
        <taxon>Sordariales</taxon>
        <taxon>Sordariales incertae sedis</taxon>
        <taxon>Remersonia</taxon>
    </lineage>
</organism>
<gene>
    <name evidence="3" type="ORF">VTJ83DRAFT_3542</name>
</gene>